<reference evidence="1 2" key="1">
    <citation type="journal article" date="2005" name="Nature">
        <title>The map-based sequence of the rice genome.</title>
        <authorList>
            <consortium name="International rice genome sequencing project (IRGSP)"/>
            <person name="Matsumoto T."/>
            <person name="Wu J."/>
            <person name="Kanamori H."/>
            <person name="Katayose Y."/>
            <person name="Fujisawa M."/>
            <person name="Namiki N."/>
            <person name="Mizuno H."/>
            <person name="Yamamoto K."/>
            <person name="Antonio B.A."/>
            <person name="Baba T."/>
            <person name="Sakata K."/>
            <person name="Nagamura Y."/>
            <person name="Aoki H."/>
            <person name="Arikawa K."/>
            <person name="Arita K."/>
            <person name="Bito T."/>
            <person name="Chiden Y."/>
            <person name="Fujitsuka N."/>
            <person name="Fukunaka R."/>
            <person name="Hamada M."/>
            <person name="Harada C."/>
            <person name="Hayashi A."/>
            <person name="Hijishita S."/>
            <person name="Honda M."/>
            <person name="Hosokawa S."/>
            <person name="Ichikawa Y."/>
            <person name="Idonuma A."/>
            <person name="Iijima M."/>
            <person name="Ikeda M."/>
            <person name="Ikeno M."/>
            <person name="Ito K."/>
            <person name="Ito S."/>
            <person name="Ito T."/>
            <person name="Ito Y."/>
            <person name="Ito Y."/>
            <person name="Iwabuchi A."/>
            <person name="Kamiya K."/>
            <person name="Karasawa W."/>
            <person name="Kurita K."/>
            <person name="Katagiri S."/>
            <person name="Kikuta A."/>
            <person name="Kobayashi H."/>
            <person name="Kobayashi N."/>
            <person name="Machita K."/>
            <person name="Maehara T."/>
            <person name="Masukawa M."/>
            <person name="Mizubayashi T."/>
            <person name="Mukai Y."/>
            <person name="Nagasaki H."/>
            <person name="Nagata Y."/>
            <person name="Naito S."/>
            <person name="Nakashima M."/>
            <person name="Nakama Y."/>
            <person name="Nakamichi Y."/>
            <person name="Nakamura M."/>
            <person name="Meguro A."/>
            <person name="Negishi M."/>
            <person name="Ohta I."/>
            <person name="Ohta T."/>
            <person name="Okamoto M."/>
            <person name="Ono N."/>
            <person name="Saji S."/>
            <person name="Sakaguchi M."/>
            <person name="Sakai K."/>
            <person name="Shibata M."/>
            <person name="Shimokawa T."/>
            <person name="Song J."/>
            <person name="Takazaki Y."/>
            <person name="Terasawa K."/>
            <person name="Tsugane M."/>
            <person name="Tsuji K."/>
            <person name="Ueda S."/>
            <person name="Waki K."/>
            <person name="Yamagata H."/>
            <person name="Yamamoto M."/>
            <person name="Yamamoto S."/>
            <person name="Yamane H."/>
            <person name="Yoshiki S."/>
            <person name="Yoshihara R."/>
            <person name="Yukawa K."/>
            <person name="Zhong H."/>
            <person name="Yano M."/>
            <person name="Yuan Q."/>
            <person name="Ouyang S."/>
            <person name="Liu J."/>
            <person name="Jones K.M."/>
            <person name="Gansberger K."/>
            <person name="Moffat K."/>
            <person name="Hill J."/>
            <person name="Bera J."/>
            <person name="Fadrosh D."/>
            <person name="Jin S."/>
            <person name="Johri S."/>
            <person name="Kim M."/>
            <person name="Overton L."/>
            <person name="Reardon M."/>
            <person name="Tsitrin T."/>
            <person name="Vuong H."/>
            <person name="Weaver B."/>
            <person name="Ciecko A."/>
            <person name="Tallon L."/>
            <person name="Jackson J."/>
            <person name="Pai G."/>
            <person name="Aken S.V."/>
            <person name="Utterback T."/>
            <person name="Reidmuller S."/>
            <person name="Feldblyum T."/>
            <person name="Hsiao J."/>
            <person name="Zismann V."/>
            <person name="Iobst S."/>
            <person name="de Vazeille A.R."/>
            <person name="Buell C.R."/>
            <person name="Ying K."/>
            <person name="Li Y."/>
            <person name="Lu T."/>
            <person name="Huang Y."/>
            <person name="Zhao Q."/>
            <person name="Feng Q."/>
            <person name="Zhang L."/>
            <person name="Zhu J."/>
            <person name="Weng Q."/>
            <person name="Mu J."/>
            <person name="Lu Y."/>
            <person name="Fan D."/>
            <person name="Liu Y."/>
            <person name="Guan J."/>
            <person name="Zhang Y."/>
            <person name="Yu S."/>
            <person name="Liu X."/>
            <person name="Zhang Y."/>
            <person name="Hong G."/>
            <person name="Han B."/>
            <person name="Choisne N."/>
            <person name="Demange N."/>
            <person name="Orjeda G."/>
            <person name="Samain S."/>
            <person name="Cattolico L."/>
            <person name="Pelletier E."/>
            <person name="Couloux A."/>
            <person name="Segurens B."/>
            <person name="Wincker P."/>
            <person name="D'Hont A."/>
            <person name="Scarpelli C."/>
            <person name="Weissenbach J."/>
            <person name="Salanoubat M."/>
            <person name="Quetier F."/>
            <person name="Yu Y."/>
            <person name="Kim H.R."/>
            <person name="Rambo T."/>
            <person name="Currie J."/>
            <person name="Collura K."/>
            <person name="Luo M."/>
            <person name="Yang T."/>
            <person name="Ammiraju J.S.S."/>
            <person name="Engler F."/>
            <person name="Soderlund C."/>
            <person name="Wing R.A."/>
            <person name="Palmer L.E."/>
            <person name="de la Bastide M."/>
            <person name="Spiegel L."/>
            <person name="Nascimento L."/>
            <person name="Zutavern T."/>
            <person name="O'Shaughnessy A."/>
            <person name="Dike S."/>
            <person name="Dedhia N."/>
            <person name="Preston R."/>
            <person name="Balija V."/>
            <person name="McCombie W.R."/>
            <person name="Chow T."/>
            <person name="Chen H."/>
            <person name="Chung M."/>
            <person name="Chen C."/>
            <person name="Shaw J."/>
            <person name="Wu H."/>
            <person name="Hsiao K."/>
            <person name="Chao Y."/>
            <person name="Chu M."/>
            <person name="Cheng C."/>
            <person name="Hour A."/>
            <person name="Lee P."/>
            <person name="Lin S."/>
            <person name="Lin Y."/>
            <person name="Liou J."/>
            <person name="Liu S."/>
            <person name="Hsing Y."/>
            <person name="Raghuvanshi S."/>
            <person name="Mohanty A."/>
            <person name="Bharti A.K."/>
            <person name="Gaur A."/>
            <person name="Gupta V."/>
            <person name="Kumar D."/>
            <person name="Ravi V."/>
            <person name="Vij S."/>
            <person name="Kapur A."/>
            <person name="Khurana P."/>
            <person name="Khurana P."/>
            <person name="Khurana J.P."/>
            <person name="Tyagi A.K."/>
            <person name="Gaikwad K."/>
            <person name="Singh A."/>
            <person name="Dalal V."/>
            <person name="Srivastava S."/>
            <person name="Dixit A."/>
            <person name="Pal A.K."/>
            <person name="Ghazi I.A."/>
            <person name="Yadav M."/>
            <person name="Pandit A."/>
            <person name="Bhargava A."/>
            <person name="Sureshbabu K."/>
            <person name="Batra K."/>
            <person name="Sharma T.R."/>
            <person name="Mohapatra T."/>
            <person name="Singh N.K."/>
            <person name="Messing J."/>
            <person name="Nelson A.B."/>
            <person name="Fuks G."/>
            <person name="Kavchok S."/>
            <person name="Keizer G."/>
            <person name="Linton E."/>
            <person name="Llaca V."/>
            <person name="Song R."/>
            <person name="Tanyolac B."/>
            <person name="Young S."/>
            <person name="Ho-Il K."/>
            <person name="Hahn J.H."/>
            <person name="Sangsakoo G."/>
            <person name="Vanavichit A."/>
            <person name="de Mattos Luiz.A.T."/>
            <person name="Zimmer P.D."/>
            <person name="Malone G."/>
            <person name="Dellagostin O."/>
            <person name="de Oliveira A.C."/>
            <person name="Bevan M."/>
            <person name="Bancroft I."/>
            <person name="Minx P."/>
            <person name="Cordum H."/>
            <person name="Wilson R."/>
            <person name="Cheng Z."/>
            <person name="Jin W."/>
            <person name="Jiang J."/>
            <person name="Leong S.A."/>
            <person name="Iwama H."/>
            <person name="Gojobori T."/>
            <person name="Itoh T."/>
            <person name="Niimura Y."/>
            <person name="Fujii Y."/>
            <person name="Habara T."/>
            <person name="Sakai H."/>
            <person name="Sato Y."/>
            <person name="Wilson G."/>
            <person name="Kumar K."/>
            <person name="McCouch S."/>
            <person name="Juretic N."/>
            <person name="Hoen D."/>
            <person name="Wright S."/>
            <person name="Bruskiewich R."/>
            <person name="Bureau T."/>
            <person name="Miyao A."/>
            <person name="Hirochika H."/>
            <person name="Nishikawa T."/>
            <person name="Kadowaki K."/>
            <person name="Sugiura M."/>
            <person name="Burr B."/>
            <person name="Sasaki T."/>
        </authorList>
    </citation>
    <scope>NUCLEOTIDE SEQUENCE [LARGE SCALE GENOMIC DNA]</scope>
    <source>
        <strain evidence="2">cv. Nipponbare</strain>
    </source>
</reference>
<name>C7JAA0_ORYSJ</name>
<dbReference type="KEGG" id="dosa:Os12g0152800"/>
<dbReference type="Proteomes" id="UP000000763">
    <property type="component" value="Chromosome 12"/>
</dbReference>
<accession>C7JAA0</accession>
<evidence type="ECO:0000313" key="1">
    <source>
        <dbReference type="EMBL" id="BAH95525.1"/>
    </source>
</evidence>
<sequence length="68" mass="7561">ITDIKSFDISGKLPCEFYAIWVLRNLPSSGACIVSQLISVFPTRVRLLPKFVPSFAYFCSYLKVGGLS</sequence>
<organism evidence="1 2">
    <name type="scientific">Oryza sativa subsp. japonica</name>
    <name type="common">Rice</name>
    <dbReference type="NCBI Taxonomy" id="39947"/>
    <lineage>
        <taxon>Eukaryota</taxon>
        <taxon>Viridiplantae</taxon>
        <taxon>Streptophyta</taxon>
        <taxon>Embryophyta</taxon>
        <taxon>Tracheophyta</taxon>
        <taxon>Spermatophyta</taxon>
        <taxon>Magnoliopsida</taxon>
        <taxon>Liliopsida</taxon>
        <taxon>Poales</taxon>
        <taxon>Poaceae</taxon>
        <taxon>BOP clade</taxon>
        <taxon>Oryzoideae</taxon>
        <taxon>Oryzeae</taxon>
        <taxon>Oryzinae</taxon>
        <taxon>Oryza</taxon>
        <taxon>Oryza sativa</taxon>
    </lineage>
</organism>
<protein>
    <submittedName>
        <fullName evidence="1">Os12g0152800 protein</fullName>
    </submittedName>
</protein>
<dbReference type="EMBL" id="AP008218">
    <property type="protein sequence ID" value="BAH95525.1"/>
    <property type="molecule type" value="Genomic_DNA"/>
</dbReference>
<gene>
    <name evidence="1" type="ordered locus">Os12g0152800</name>
</gene>
<reference evidence="2" key="2">
    <citation type="journal article" date="2008" name="Nucleic Acids Res.">
        <title>The rice annotation project database (RAP-DB): 2008 update.</title>
        <authorList>
            <consortium name="The rice annotation project (RAP)"/>
        </authorList>
    </citation>
    <scope>GENOME REANNOTATION</scope>
    <source>
        <strain evidence="2">cv. Nipponbare</strain>
    </source>
</reference>
<evidence type="ECO:0000313" key="2">
    <source>
        <dbReference type="Proteomes" id="UP000000763"/>
    </source>
</evidence>
<feature type="non-terminal residue" evidence="1">
    <location>
        <position position="1"/>
    </location>
</feature>
<proteinExistence type="predicted"/>
<dbReference type="AlphaFoldDB" id="C7JAA0"/>